<sequence>MLIVSAVLISQIIMRAIATDESRSLEPISKVEQENGAEHVPTVRELYAKHLQDPVNTAVKSTMGAFGDAKNKMLNTYQAADKINRTGGLTAIGTTAKEAVDRQIELAKQDRKEYFSWLGRQAAAGVSKAFGVGKGAAHLGAGFAGFAEEYLRNWAKEPAGAKKYIKYDHENNAENKSPDVRENTKGETKQAKNEAIAPAGPALASK</sequence>
<feature type="region of interest" description="Disordered" evidence="1">
    <location>
        <begin position="169"/>
        <end position="206"/>
    </location>
</feature>
<keyword evidence="4" id="KW-1185">Reference proteome</keyword>
<organism evidence="3 4">
    <name type="scientific">Ditylenchus destructor</name>
    <dbReference type="NCBI Taxonomy" id="166010"/>
    <lineage>
        <taxon>Eukaryota</taxon>
        <taxon>Metazoa</taxon>
        <taxon>Ecdysozoa</taxon>
        <taxon>Nematoda</taxon>
        <taxon>Chromadorea</taxon>
        <taxon>Rhabditida</taxon>
        <taxon>Tylenchina</taxon>
        <taxon>Tylenchomorpha</taxon>
        <taxon>Sphaerularioidea</taxon>
        <taxon>Anguinidae</taxon>
        <taxon>Anguininae</taxon>
        <taxon>Ditylenchus</taxon>
    </lineage>
</organism>
<dbReference type="AlphaFoldDB" id="A0AAD4R278"/>
<evidence type="ECO:0000313" key="3">
    <source>
        <dbReference type="EMBL" id="KAI1704635.1"/>
    </source>
</evidence>
<feature type="compositionally biased region" description="Basic and acidic residues" evidence="1">
    <location>
        <begin position="169"/>
        <end position="192"/>
    </location>
</feature>
<feature type="signal peptide" evidence="2">
    <location>
        <begin position="1"/>
        <end position="18"/>
    </location>
</feature>
<protein>
    <submittedName>
        <fullName evidence="3">Uncharacterized protein</fullName>
    </submittedName>
</protein>
<comment type="caution">
    <text evidence="3">The sequence shown here is derived from an EMBL/GenBank/DDBJ whole genome shotgun (WGS) entry which is preliminary data.</text>
</comment>
<evidence type="ECO:0000256" key="2">
    <source>
        <dbReference type="SAM" id="SignalP"/>
    </source>
</evidence>
<feature type="chain" id="PRO_5041946844" evidence="2">
    <location>
        <begin position="19"/>
        <end position="206"/>
    </location>
</feature>
<keyword evidence="2" id="KW-0732">Signal</keyword>
<dbReference type="Proteomes" id="UP001201812">
    <property type="component" value="Unassembled WGS sequence"/>
</dbReference>
<accession>A0AAD4R278</accession>
<evidence type="ECO:0000256" key="1">
    <source>
        <dbReference type="SAM" id="MobiDB-lite"/>
    </source>
</evidence>
<evidence type="ECO:0000313" key="4">
    <source>
        <dbReference type="Proteomes" id="UP001201812"/>
    </source>
</evidence>
<name>A0AAD4R278_9BILA</name>
<dbReference type="EMBL" id="JAKKPZ010000065">
    <property type="protein sequence ID" value="KAI1704635.1"/>
    <property type="molecule type" value="Genomic_DNA"/>
</dbReference>
<reference evidence="3" key="1">
    <citation type="submission" date="2022-01" db="EMBL/GenBank/DDBJ databases">
        <title>Genome Sequence Resource for Two Populations of Ditylenchus destructor, the Migratory Endoparasitic Phytonematode.</title>
        <authorList>
            <person name="Zhang H."/>
            <person name="Lin R."/>
            <person name="Xie B."/>
        </authorList>
    </citation>
    <scope>NUCLEOTIDE SEQUENCE</scope>
    <source>
        <strain evidence="3">BazhouSP</strain>
    </source>
</reference>
<proteinExistence type="predicted"/>
<gene>
    <name evidence="3" type="ORF">DdX_14133</name>
</gene>